<evidence type="ECO:0000313" key="2">
    <source>
        <dbReference type="Proteomes" id="UP000219522"/>
    </source>
</evidence>
<dbReference type="EMBL" id="OCSU01000002">
    <property type="protein sequence ID" value="SOE80329.1"/>
    <property type="molecule type" value="Genomic_DNA"/>
</dbReference>
<sequence length="64" mass="6911">MAAFSFARPQSKCDWTRLHAIAFLTYDAQAHAIAQVIAGTVDDLLNVGDGPASNLLLQGFPHRT</sequence>
<dbReference type="AlphaFoldDB" id="A0A7Z7I6T0"/>
<dbReference type="Proteomes" id="UP000219522">
    <property type="component" value="Unassembled WGS sequence"/>
</dbReference>
<proteinExistence type="predicted"/>
<accession>A0A7Z7I6T0</accession>
<protein>
    <submittedName>
        <fullName evidence="1">Uncharacterized protein</fullName>
    </submittedName>
</protein>
<comment type="caution">
    <text evidence="1">The sequence shown here is derived from an EMBL/GenBank/DDBJ whole genome shotgun (WGS) entry which is preliminary data.</text>
</comment>
<organism evidence="1 2">
    <name type="scientific">Caballeronia arationis</name>
    <dbReference type="NCBI Taxonomy" id="1777142"/>
    <lineage>
        <taxon>Bacteria</taxon>
        <taxon>Pseudomonadati</taxon>
        <taxon>Pseudomonadota</taxon>
        <taxon>Betaproteobacteria</taxon>
        <taxon>Burkholderiales</taxon>
        <taxon>Burkholderiaceae</taxon>
        <taxon>Caballeronia</taxon>
    </lineage>
</organism>
<gene>
    <name evidence="1" type="ORF">SAMN05446927_3541</name>
</gene>
<name>A0A7Z7I6T0_9BURK</name>
<keyword evidence="2" id="KW-1185">Reference proteome</keyword>
<evidence type="ECO:0000313" key="1">
    <source>
        <dbReference type="EMBL" id="SOE80329.1"/>
    </source>
</evidence>
<reference evidence="1 2" key="1">
    <citation type="submission" date="2017-09" db="EMBL/GenBank/DDBJ databases">
        <authorList>
            <person name="Varghese N."/>
            <person name="Submissions S."/>
        </authorList>
    </citation>
    <scope>NUCLEOTIDE SEQUENCE [LARGE SCALE GENOMIC DNA]</scope>
    <source>
        <strain evidence="1 2">OK806</strain>
    </source>
</reference>